<organism evidence="1 2">
    <name type="scientific">Serratia ureilytica</name>
    <dbReference type="NCBI Taxonomy" id="300181"/>
    <lineage>
        <taxon>Bacteria</taxon>
        <taxon>Pseudomonadati</taxon>
        <taxon>Pseudomonadota</taxon>
        <taxon>Gammaproteobacteria</taxon>
        <taxon>Enterobacterales</taxon>
        <taxon>Yersiniaceae</taxon>
        <taxon>Serratia</taxon>
    </lineage>
</organism>
<name>A0A9X9G0X6_9GAMM</name>
<sequence length="88" mass="10001">MNKRQIKILEDAWELDIGHALKEYPIPLLQTKSKVARQLADDGYLELVTLRSNGNLGEIIFEGYQITHAGIFAYCMSLKDEPMEPNHG</sequence>
<gene>
    <name evidence="1" type="ORF">FOT63_22100</name>
</gene>
<dbReference type="AlphaFoldDB" id="A0A9X9G0X6"/>
<dbReference type="RefSeq" id="WP_115116567.1">
    <property type="nucleotide sequence ID" value="NZ_VOUP01000016.1"/>
</dbReference>
<dbReference type="Proteomes" id="UP000321307">
    <property type="component" value="Unassembled WGS sequence"/>
</dbReference>
<evidence type="ECO:0000313" key="2">
    <source>
        <dbReference type="Proteomes" id="UP000321307"/>
    </source>
</evidence>
<dbReference type="EMBL" id="VOUP01000016">
    <property type="protein sequence ID" value="TXE25901.1"/>
    <property type="molecule type" value="Genomic_DNA"/>
</dbReference>
<accession>A0A9X9G0X6</accession>
<proteinExistence type="predicted"/>
<reference evidence="1 2" key="1">
    <citation type="submission" date="2019-07" db="EMBL/GenBank/DDBJ databases">
        <title>Serratia strains were isolated from fresh produce.</title>
        <authorList>
            <person name="Cho G.-S."/>
            <person name="Stein M."/>
            <person name="Lee W."/>
            <person name="Suh S.H."/>
            <person name="Franz C.M.A.P."/>
        </authorList>
    </citation>
    <scope>NUCLEOTIDE SEQUENCE [LARGE SCALE GENOMIC DNA]</scope>
    <source>
        <strain evidence="1 2">S17</strain>
    </source>
</reference>
<evidence type="ECO:0000313" key="1">
    <source>
        <dbReference type="EMBL" id="TXE25901.1"/>
    </source>
</evidence>
<comment type="caution">
    <text evidence="1">The sequence shown here is derived from an EMBL/GenBank/DDBJ whole genome shotgun (WGS) entry which is preliminary data.</text>
</comment>
<protein>
    <submittedName>
        <fullName evidence="1">Uncharacterized protein</fullName>
    </submittedName>
</protein>